<gene>
    <name evidence="1" type="ORF">PS673_05758</name>
</gene>
<dbReference type="AlphaFoldDB" id="A0A5E6XZ60"/>
<dbReference type="Proteomes" id="UP000344274">
    <property type="component" value="Unassembled WGS sequence"/>
</dbReference>
<dbReference type="EMBL" id="CABVHB010000113">
    <property type="protein sequence ID" value="VVN46075.1"/>
    <property type="molecule type" value="Genomic_DNA"/>
</dbReference>
<organism evidence="1 2">
    <name type="scientific">Pseudomonas fluorescens</name>
    <dbReference type="NCBI Taxonomy" id="294"/>
    <lineage>
        <taxon>Bacteria</taxon>
        <taxon>Pseudomonadati</taxon>
        <taxon>Pseudomonadota</taxon>
        <taxon>Gammaproteobacteria</taxon>
        <taxon>Pseudomonadales</taxon>
        <taxon>Pseudomonadaceae</taxon>
        <taxon>Pseudomonas</taxon>
    </lineage>
</organism>
<evidence type="ECO:0000313" key="2">
    <source>
        <dbReference type="Proteomes" id="UP000344274"/>
    </source>
</evidence>
<name>A0A5E6XZ60_PSEFL</name>
<evidence type="ECO:0000313" key="1">
    <source>
        <dbReference type="EMBL" id="VVN46075.1"/>
    </source>
</evidence>
<protein>
    <submittedName>
        <fullName evidence="1">Uncharacterized protein</fullName>
    </submittedName>
</protein>
<sequence>MVDHQLLEVHVIRDDGDDIDGQSTHTPPIEQIVQAVAVARDHDEHFHLCSFVMEGVVHVERPCHIDKTLFQRFQADALLGGETNAHEKIASLYVVEL</sequence>
<proteinExistence type="predicted"/>
<reference evidence="1 2" key="1">
    <citation type="submission" date="2019-09" db="EMBL/GenBank/DDBJ databases">
        <authorList>
            <person name="Chandra G."/>
            <person name="Truman W A."/>
        </authorList>
    </citation>
    <scope>NUCLEOTIDE SEQUENCE [LARGE SCALE GENOMIC DNA]</scope>
    <source>
        <strain evidence="1">PS673</strain>
    </source>
</reference>
<accession>A0A5E6XZ60</accession>